<feature type="transmembrane region" description="Helical" evidence="14">
    <location>
        <begin position="6"/>
        <end position="30"/>
    </location>
</feature>
<dbReference type="Gene3D" id="3.30.200.20">
    <property type="entry name" value="Phosphorylase Kinase, domain 1"/>
    <property type="match status" value="1"/>
</dbReference>
<keyword evidence="6 13" id="KW-0547">Nucleotide-binding</keyword>
<evidence type="ECO:0000259" key="15">
    <source>
        <dbReference type="PROSITE" id="PS50011"/>
    </source>
</evidence>
<evidence type="ECO:0000256" key="13">
    <source>
        <dbReference type="PROSITE-ProRule" id="PRU10141"/>
    </source>
</evidence>
<dbReference type="SUPFAM" id="SSF56112">
    <property type="entry name" value="Protein kinase-like (PK-like)"/>
    <property type="match status" value="1"/>
</dbReference>
<sequence>MSSLKVAIVGGVSAGLIFLIITIVSLWYCISRCRRLSNKNSETGSSEPSAVVELRTRGLRSSSGASYSCRQFAVEELEQATKQFNENNLIGFGSFGLVYKGLLSDGSVVAIKRRSGPPKQEFVEEVGYFSRIRHRNVVSLLGYCQEGGYQMLVTEYLPNGSMCNHLYETEKESTSKLEFRQRLSIAIGAARGLCHLHTQQPPILHGNFRTANVMVDENFIAKVADAGLPRLLEKIEDAGPSQSSSVNVFRDPETGHLNIFSEANDVFSFGVFLLELLTGKVAPQADTFESNESILQWLETHLNSDTLVDHRLVGSFTTEGMQDLLRLTIRCVHFPGRERPTMMVVVSEIDEILEKEIMRTTVVGEGTTIVTLGSQLFTT</sequence>
<keyword evidence="4" id="KW-0808">Transferase</keyword>
<feature type="binding site" evidence="13">
    <location>
        <position position="112"/>
    </location>
    <ligand>
        <name>ATP</name>
        <dbReference type="ChEBI" id="CHEBI:30616"/>
    </ligand>
</feature>
<keyword evidence="5 14" id="KW-0812">Transmembrane</keyword>
<evidence type="ECO:0000256" key="12">
    <source>
        <dbReference type="ARBA" id="ARBA00048679"/>
    </source>
</evidence>
<dbReference type="EC" id="2.7.11.1" evidence="2"/>
<organism evidence="16 17">
    <name type="scientific">Lithospermum erythrorhizon</name>
    <name type="common">Purple gromwell</name>
    <name type="synonym">Lithospermum officinale var. erythrorhizon</name>
    <dbReference type="NCBI Taxonomy" id="34254"/>
    <lineage>
        <taxon>Eukaryota</taxon>
        <taxon>Viridiplantae</taxon>
        <taxon>Streptophyta</taxon>
        <taxon>Embryophyta</taxon>
        <taxon>Tracheophyta</taxon>
        <taxon>Spermatophyta</taxon>
        <taxon>Magnoliopsida</taxon>
        <taxon>eudicotyledons</taxon>
        <taxon>Gunneridae</taxon>
        <taxon>Pentapetalae</taxon>
        <taxon>asterids</taxon>
        <taxon>lamiids</taxon>
        <taxon>Boraginales</taxon>
        <taxon>Boraginaceae</taxon>
        <taxon>Boraginoideae</taxon>
        <taxon>Lithospermeae</taxon>
        <taxon>Lithospermum</taxon>
    </lineage>
</organism>
<dbReference type="InterPro" id="IPR001245">
    <property type="entry name" value="Ser-Thr/Tyr_kinase_cat_dom"/>
</dbReference>
<dbReference type="FunFam" id="1.10.510.10:FF:000430">
    <property type="entry name" value="Protein kinase superfamily protein"/>
    <property type="match status" value="1"/>
</dbReference>
<evidence type="ECO:0000256" key="14">
    <source>
        <dbReference type="SAM" id="Phobius"/>
    </source>
</evidence>
<comment type="catalytic activity">
    <reaction evidence="12">
        <text>L-seryl-[protein] + ATP = O-phospho-L-seryl-[protein] + ADP + H(+)</text>
        <dbReference type="Rhea" id="RHEA:17989"/>
        <dbReference type="Rhea" id="RHEA-COMP:9863"/>
        <dbReference type="Rhea" id="RHEA-COMP:11604"/>
        <dbReference type="ChEBI" id="CHEBI:15378"/>
        <dbReference type="ChEBI" id="CHEBI:29999"/>
        <dbReference type="ChEBI" id="CHEBI:30616"/>
        <dbReference type="ChEBI" id="CHEBI:83421"/>
        <dbReference type="ChEBI" id="CHEBI:456216"/>
        <dbReference type="EC" id="2.7.11.1"/>
    </reaction>
</comment>
<evidence type="ECO:0000256" key="6">
    <source>
        <dbReference type="ARBA" id="ARBA00022741"/>
    </source>
</evidence>
<feature type="domain" description="Protein kinase" evidence="15">
    <location>
        <begin position="84"/>
        <end position="353"/>
    </location>
</feature>
<dbReference type="InterPro" id="IPR000719">
    <property type="entry name" value="Prot_kinase_dom"/>
</dbReference>
<keyword evidence="7" id="KW-0418">Kinase</keyword>
<dbReference type="PROSITE" id="PS00107">
    <property type="entry name" value="PROTEIN_KINASE_ATP"/>
    <property type="match status" value="1"/>
</dbReference>
<keyword evidence="10 14" id="KW-0472">Membrane</keyword>
<keyword evidence="3" id="KW-0723">Serine/threonine-protein kinase</keyword>
<evidence type="ECO:0000256" key="8">
    <source>
        <dbReference type="ARBA" id="ARBA00022840"/>
    </source>
</evidence>
<evidence type="ECO:0000256" key="7">
    <source>
        <dbReference type="ARBA" id="ARBA00022777"/>
    </source>
</evidence>
<proteinExistence type="predicted"/>
<evidence type="ECO:0000256" key="4">
    <source>
        <dbReference type="ARBA" id="ARBA00022679"/>
    </source>
</evidence>
<accession>A0AAV3RP34</accession>
<evidence type="ECO:0000256" key="11">
    <source>
        <dbReference type="ARBA" id="ARBA00047899"/>
    </source>
</evidence>
<dbReference type="InterPro" id="IPR011009">
    <property type="entry name" value="Kinase-like_dom_sf"/>
</dbReference>
<dbReference type="InterPro" id="IPR047117">
    <property type="entry name" value="PERK1-13-like"/>
</dbReference>
<dbReference type="GO" id="GO:0005524">
    <property type="term" value="F:ATP binding"/>
    <property type="evidence" value="ECO:0007669"/>
    <property type="project" value="UniProtKB-UniRule"/>
</dbReference>
<protein>
    <recommendedName>
        <fullName evidence="2">non-specific serine/threonine protein kinase</fullName>
        <ecNumber evidence="2">2.7.11.1</ecNumber>
    </recommendedName>
</protein>
<comment type="catalytic activity">
    <reaction evidence="11">
        <text>L-threonyl-[protein] + ATP = O-phospho-L-threonyl-[protein] + ADP + H(+)</text>
        <dbReference type="Rhea" id="RHEA:46608"/>
        <dbReference type="Rhea" id="RHEA-COMP:11060"/>
        <dbReference type="Rhea" id="RHEA-COMP:11605"/>
        <dbReference type="ChEBI" id="CHEBI:15378"/>
        <dbReference type="ChEBI" id="CHEBI:30013"/>
        <dbReference type="ChEBI" id="CHEBI:30616"/>
        <dbReference type="ChEBI" id="CHEBI:61977"/>
        <dbReference type="ChEBI" id="CHEBI:456216"/>
        <dbReference type="EC" id="2.7.11.1"/>
    </reaction>
</comment>
<dbReference type="PANTHER" id="PTHR47982:SF54">
    <property type="entry name" value="PROTEIN KINASE SUPERFAMILY PROTEIN"/>
    <property type="match status" value="1"/>
</dbReference>
<evidence type="ECO:0000313" key="17">
    <source>
        <dbReference type="Proteomes" id="UP001454036"/>
    </source>
</evidence>
<reference evidence="16 17" key="1">
    <citation type="submission" date="2024-01" db="EMBL/GenBank/DDBJ databases">
        <title>The complete chloroplast genome sequence of Lithospermum erythrorhizon: insights into the phylogenetic relationship among Boraginaceae species and the maternal lineages of purple gromwells.</title>
        <authorList>
            <person name="Okada T."/>
            <person name="Watanabe K."/>
        </authorList>
    </citation>
    <scope>NUCLEOTIDE SEQUENCE [LARGE SCALE GENOMIC DNA]</scope>
</reference>
<evidence type="ECO:0000256" key="3">
    <source>
        <dbReference type="ARBA" id="ARBA00022527"/>
    </source>
</evidence>
<evidence type="ECO:0000256" key="1">
    <source>
        <dbReference type="ARBA" id="ARBA00004162"/>
    </source>
</evidence>
<keyword evidence="9 14" id="KW-1133">Transmembrane helix</keyword>
<dbReference type="EMBL" id="BAABME010010094">
    <property type="protein sequence ID" value="GAA0176357.1"/>
    <property type="molecule type" value="Genomic_DNA"/>
</dbReference>
<dbReference type="AlphaFoldDB" id="A0AAV3RP34"/>
<dbReference type="PANTHER" id="PTHR47982">
    <property type="entry name" value="PROLINE-RICH RECEPTOR-LIKE PROTEIN KINASE PERK4"/>
    <property type="match status" value="1"/>
</dbReference>
<dbReference type="PROSITE" id="PS50011">
    <property type="entry name" value="PROTEIN_KINASE_DOM"/>
    <property type="match status" value="1"/>
</dbReference>
<evidence type="ECO:0000256" key="10">
    <source>
        <dbReference type="ARBA" id="ARBA00023136"/>
    </source>
</evidence>
<keyword evidence="17" id="KW-1185">Reference proteome</keyword>
<evidence type="ECO:0000256" key="2">
    <source>
        <dbReference type="ARBA" id="ARBA00012513"/>
    </source>
</evidence>
<keyword evidence="8 13" id="KW-0067">ATP-binding</keyword>
<dbReference type="InterPro" id="IPR017441">
    <property type="entry name" value="Protein_kinase_ATP_BS"/>
</dbReference>
<evidence type="ECO:0000256" key="9">
    <source>
        <dbReference type="ARBA" id="ARBA00022989"/>
    </source>
</evidence>
<dbReference type="FunFam" id="3.30.200.20:FF:000039">
    <property type="entry name" value="receptor-like protein kinase FERONIA"/>
    <property type="match status" value="1"/>
</dbReference>
<comment type="subcellular location">
    <subcellularLocation>
        <location evidence="1">Cell membrane</location>
        <topology evidence="1">Single-pass membrane protein</topology>
    </subcellularLocation>
</comment>
<evidence type="ECO:0000256" key="5">
    <source>
        <dbReference type="ARBA" id="ARBA00022692"/>
    </source>
</evidence>
<gene>
    <name evidence="16" type="ORF">LIER_29363</name>
</gene>
<evidence type="ECO:0000313" key="16">
    <source>
        <dbReference type="EMBL" id="GAA0176357.1"/>
    </source>
</evidence>
<dbReference type="Gene3D" id="1.10.510.10">
    <property type="entry name" value="Transferase(Phosphotransferase) domain 1"/>
    <property type="match status" value="1"/>
</dbReference>
<name>A0AAV3RP34_LITER</name>
<dbReference type="GO" id="GO:0005886">
    <property type="term" value="C:plasma membrane"/>
    <property type="evidence" value="ECO:0007669"/>
    <property type="project" value="UniProtKB-SubCell"/>
</dbReference>
<dbReference type="Pfam" id="PF07714">
    <property type="entry name" value="PK_Tyr_Ser-Thr"/>
    <property type="match status" value="1"/>
</dbReference>
<keyword evidence="16" id="KW-0675">Receptor</keyword>
<dbReference type="Proteomes" id="UP001454036">
    <property type="component" value="Unassembled WGS sequence"/>
</dbReference>
<dbReference type="GO" id="GO:0004674">
    <property type="term" value="F:protein serine/threonine kinase activity"/>
    <property type="evidence" value="ECO:0007669"/>
    <property type="project" value="UniProtKB-KW"/>
</dbReference>
<comment type="caution">
    <text evidence="16">The sequence shown here is derived from an EMBL/GenBank/DDBJ whole genome shotgun (WGS) entry which is preliminary data.</text>
</comment>